<feature type="domain" description="DUF6534" evidence="2">
    <location>
        <begin position="167"/>
        <end position="223"/>
    </location>
</feature>
<accession>A0A4S8MI49</accession>
<evidence type="ECO:0000313" key="4">
    <source>
        <dbReference type="Proteomes" id="UP000297245"/>
    </source>
</evidence>
<keyword evidence="1" id="KW-0812">Transmembrane</keyword>
<dbReference type="InterPro" id="IPR045339">
    <property type="entry name" value="DUF6534"/>
</dbReference>
<feature type="transmembrane region" description="Helical" evidence="1">
    <location>
        <begin position="199"/>
        <end position="219"/>
    </location>
</feature>
<feature type="transmembrane region" description="Helical" evidence="1">
    <location>
        <begin position="45"/>
        <end position="66"/>
    </location>
</feature>
<evidence type="ECO:0000256" key="1">
    <source>
        <dbReference type="SAM" id="Phobius"/>
    </source>
</evidence>
<dbReference type="PANTHER" id="PTHR40465">
    <property type="entry name" value="CHROMOSOME 1, WHOLE GENOME SHOTGUN SEQUENCE"/>
    <property type="match status" value="1"/>
</dbReference>
<dbReference type="Pfam" id="PF20152">
    <property type="entry name" value="DUF6534"/>
    <property type="match status" value="1"/>
</dbReference>
<keyword evidence="1" id="KW-0472">Membrane</keyword>
<reference evidence="3 4" key="1">
    <citation type="journal article" date="2019" name="Nat. Ecol. Evol.">
        <title>Megaphylogeny resolves global patterns of mushroom evolution.</title>
        <authorList>
            <person name="Varga T."/>
            <person name="Krizsan K."/>
            <person name="Foldi C."/>
            <person name="Dima B."/>
            <person name="Sanchez-Garcia M."/>
            <person name="Sanchez-Ramirez S."/>
            <person name="Szollosi G.J."/>
            <person name="Szarkandi J.G."/>
            <person name="Papp V."/>
            <person name="Albert L."/>
            <person name="Andreopoulos W."/>
            <person name="Angelini C."/>
            <person name="Antonin V."/>
            <person name="Barry K.W."/>
            <person name="Bougher N.L."/>
            <person name="Buchanan P."/>
            <person name="Buyck B."/>
            <person name="Bense V."/>
            <person name="Catcheside P."/>
            <person name="Chovatia M."/>
            <person name="Cooper J."/>
            <person name="Damon W."/>
            <person name="Desjardin D."/>
            <person name="Finy P."/>
            <person name="Geml J."/>
            <person name="Haridas S."/>
            <person name="Hughes K."/>
            <person name="Justo A."/>
            <person name="Karasinski D."/>
            <person name="Kautmanova I."/>
            <person name="Kiss B."/>
            <person name="Kocsube S."/>
            <person name="Kotiranta H."/>
            <person name="LaButti K.M."/>
            <person name="Lechner B.E."/>
            <person name="Liimatainen K."/>
            <person name="Lipzen A."/>
            <person name="Lukacs Z."/>
            <person name="Mihaltcheva S."/>
            <person name="Morgado L.N."/>
            <person name="Niskanen T."/>
            <person name="Noordeloos M.E."/>
            <person name="Ohm R.A."/>
            <person name="Ortiz-Santana B."/>
            <person name="Ovrebo C."/>
            <person name="Racz N."/>
            <person name="Riley R."/>
            <person name="Savchenko A."/>
            <person name="Shiryaev A."/>
            <person name="Soop K."/>
            <person name="Spirin V."/>
            <person name="Szebenyi C."/>
            <person name="Tomsovsky M."/>
            <person name="Tulloss R.E."/>
            <person name="Uehling J."/>
            <person name="Grigoriev I.V."/>
            <person name="Vagvolgyi C."/>
            <person name="Papp T."/>
            <person name="Martin F.M."/>
            <person name="Miettinen O."/>
            <person name="Hibbett D.S."/>
            <person name="Nagy L.G."/>
        </authorList>
    </citation>
    <scope>NUCLEOTIDE SEQUENCE [LARGE SCALE GENOMIC DNA]</scope>
    <source>
        <strain evidence="3 4">CBS 962.96</strain>
    </source>
</reference>
<feature type="transmembrane region" description="Helical" evidence="1">
    <location>
        <begin position="86"/>
        <end position="104"/>
    </location>
</feature>
<evidence type="ECO:0000313" key="3">
    <source>
        <dbReference type="EMBL" id="THV02049.1"/>
    </source>
</evidence>
<evidence type="ECO:0000259" key="2">
    <source>
        <dbReference type="Pfam" id="PF20152"/>
    </source>
</evidence>
<feature type="transmembrane region" description="Helical" evidence="1">
    <location>
        <begin position="12"/>
        <end position="33"/>
    </location>
</feature>
<sequence length="226" mass="25419">MSLLTDTFGCLFISMLLTFILYGMVLVLGAQYFRQYPSDSLAVRFTVVVFLIVGTIHIASGFAWIYDSLIDKFGQLLKLDLIPVTALMQMGSIFFLSFFSQCFFGMRIWILSKKNFFMTVPVFLLAVAQFTLAMWALARVAIYGRLSAIFRVKDIIIAQDTLTVTDDLLITAELCYLLHRNRSGIRATDSLITRLLVAALNRGIITSFLAALSLALYLYNPVSMIL</sequence>
<dbReference type="AlphaFoldDB" id="A0A4S8MI49"/>
<keyword evidence="1" id="KW-1133">Transmembrane helix</keyword>
<dbReference type="OrthoDB" id="3053610at2759"/>
<name>A0A4S8MI49_DENBC</name>
<gene>
    <name evidence="3" type="ORF">K435DRAFT_853164</name>
</gene>
<dbReference type="EMBL" id="ML179081">
    <property type="protein sequence ID" value="THV02049.1"/>
    <property type="molecule type" value="Genomic_DNA"/>
</dbReference>
<keyword evidence="4" id="KW-1185">Reference proteome</keyword>
<dbReference type="PANTHER" id="PTHR40465:SF1">
    <property type="entry name" value="DUF6534 DOMAIN-CONTAINING PROTEIN"/>
    <property type="match status" value="1"/>
</dbReference>
<proteinExistence type="predicted"/>
<organism evidence="3 4">
    <name type="scientific">Dendrothele bispora (strain CBS 962.96)</name>
    <dbReference type="NCBI Taxonomy" id="1314807"/>
    <lineage>
        <taxon>Eukaryota</taxon>
        <taxon>Fungi</taxon>
        <taxon>Dikarya</taxon>
        <taxon>Basidiomycota</taxon>
        <taxon>Agaricomycotina</taxon>
        <taxon>Agaricomycetes</taxon>
        <taxon>Agaricomycetidae</taxon>
        <taxon>Agaricales</taxon>
        <taxon>Agaricales incertae sedis</taxon>
        <taxon>Dendrothele</taxon>
    </lineage>
</organism>
<feature type="transmembrane region" description="Helical" evidence="1">
    <location>
        <begin position="116"/>
        <end position="138"/>
    </location>
</feature>
<dbReference type="Proteomes" id="UP000297245">
    <property type="component" value="Unassembled WGS sequence"/>
</dbReference>
<protein>
    <recommendedName>
        <fullName evidence="2">DUF6534 domain-containing protein</fullName>
    </recommendedName>
</protein>